<keyword evidence="2" id="KW-1185">Reference proteome</keyword>
<evidence type="ECO:0000313" key="2">
    <source>
        <dbReference type="Proteomes" id="UP000830768"/>
    </source>
</evidence>
<reference evidence="1" key="1">
    <citation type="submission" date="2021-11" db="EMBL/GenBank/DDBJ databases">
        <title>Fusarium solani-melongenae Genome sequencing and assembly.</title>
        <authorList>
            <person name="Xie S."/>
            <person name="Huang L."/>
            <person name="Zhang X."/>
        </authorList>
    </citation>
    <scope>NUCLEOTIDE SEQUENCE</scope>
    <source>
        <strain evidence="1">CRI 24-3</strain>
    </source>
</reference>
<sequence length="459" mass="52667">MPFLSDKAGVPLHYNFDSLAHPGERFPVPWIGNEPDASKRREYIRAYCEWMSPHEMHRYGELRDYADRAITLALKKAQWKEVPGKFFAYMSDMITWKCFFERSRPNEPEWPWKKRLFPDSSDVVMSRCYERLRREDDSALEPPQPVPAPVPAPVPELVLEPVAEPEPAARSFLEVAVPELLSPRSTLLTRRNELEELYNGIDDIRSMSGLTVPFKAAQVFDRVQGYLLREMNECGVAYTEKRFTTPPLNPVPLDDFELDQLKHNKARKKHQESTLNLLSPPKDRRSMRKGNRVHRNRSVSTGAESSLFVADDESTNTSYMQPPGAKRLCPDTPTPGPDAVPGQEYHPMAGFMKTLYALSKHLRLDVDGEVGIMTLISLLMTDRADGAQSRRLHDLVNRDTEWICFKTLLEKDLTGCSTEELERTGCVKHDGNCHNFLRLVSLGYRGREMHFKTIRHEPN</sequence>
<evidence type="ECO:0000313" key="1">
    <source>
        <dbReference type="EMBL" id="UPK91324.1"/>
    </source>
</evidence>
<dbReference type="EMBL" id="CP090031">
    <property type="protein sequence ID" value="UPK91324.1"/>
    <property type="molecule type" value="Genomic_DNA"/>
</dbReference>
<proteinExistence type="predicted"/>
<name>A0ACD3YQR2_FUSSC</name>
<organism evidence="1 2">
    <name type="scientific">Fusarium solani subsp. cucurbitae</name>
    <name type="common">Neocosmosporum cucurbitae</name>
    <dbReference type="NCBI Taxonomy" id="2747967"/>
    <lineage>
        <taxon>Eukaryota</taxon>
        <taxon>Fungi</taxon>
        <taxon>Dikarya</taxon>
        <taxon>Ascomycota</taxon>
        <taxon>Pezizomycotina</taxon>
        <taxon>Sordariomycetes</taxon>
        <taxon>Hypocreomycetidae</taxon>
        <taxon>Hypocreales</taxon>
        <taxon>Nectriaceae</taxon>
        <taxon>Fusarium</taxon>
        <taxon>Fusarium solani species complex</taxon>
    </lineage>
</organism>
<dbReference type="Proteomes" id="UP000830768">
    <property type="component" value="Chromosome 2"/>
</dbReference>
<gene>
    <name evidence="1" type="ORF">LCI18_002259</name>
</gene>
<protein>
    <submittedName>
        <fullName evidence="1">Uncharacterized protein</fullName>
    </submittedName>
</protein>
<accession>A0ACD3YQR2</accession>